<dbReference type="PANTHER" id="PTHR35690:SF1">
    <property type="entry name" value="OS01G0363500 PROTEIN"/>
    <property type="match status" value="1"/>
</dbReference>
<protein>
    <recommendedName>
        <fullName evidence="3">Plastid lipid-associated protein/fibrillin conserved domain-containing protein</fullName>
    </recommendedName>
</protein>
<dbReference type="PANTHER" id="PTHR35690">
    <property type="entry name" value="OS01G0363500 PROTEIN"/>
    <property type="match status" value="1"/>
</dbReference>
<dbReference type="GeneID" id="301681198"/>
<reference evidence="1 2" key="1">
    <citation type="journal article" date="2019" name="J Genomics">
        <title>The Draft Genome of a Hydrogen-producing Cyanobacterium, Arthrospira platensis NIES-46.</title>
        <authorList>
            <person name="Suzuki S."/>
            <person name="Yamaguchi H."/>
            <person name="Kawachi M."/>
        </authorList>
    </citation>
    <scope>NUCLEOTIDE SEQUENCE [LARGE SCALE GENOMIC DNA]</scope>
    <source>
        <strain evidence="1 2">NIES-46</strain>
    </source>
</reference>
<evidence type="ECO:0000313" key="1">
    <source>
        <dbReference type="EMBL" id="GCE92187.1"/>
    </source>
</evidence>
<dbReference type="EMBL" id="BIMW01000004">
    <property type="protein sequence ID" value="GCE92187.1"/>
    <property type="molecule type" value="Genomic_DNA"/>
</dbReference>
<gene>
    <name evidence="1" type="ORF">NIES46_02230</name>
</gene>
<keyword evidence="2" id="KW-1185">Reference proteome</keyword>
<comment type="caution">
    <text evidence="1">The sequence shown here is derived from an EMBL/GenBank/DDBJ whole genome shotgun (WGS) entry which is preliminary data.</text>
</comment>
<proteinExistence type="predicted"/>
<name>A0A5M3T0B9_LIMPL</name>
<organism evidence="1 2">
    <name type="scientific">Limnospira platensis NIES-46</name>
    <dbReference type="NCBI Taxonomy" id="1236695"/>
    <lineage>
        <taxon>Bacteria</taxon>
        <taxon>Bacillati</taxon>
        <taxon>Cyanobacteriota</taxon>
        <taxon>Cyanophyceae</taxon>
        <taxon>Oscillatoriophycideae</taxon>
        <taxon>Oscillatoriales</taxon>
        <taxon>Sirenicapillariaceae</taxon>
        <taxon>Limnospira</taxon>
    </lineage>
</organism>
<dbReference type="Proteomes" id="UP000326169">
    <property type="component" value="Unassembled WGS sequence"/>
</dbReference>
<dbReference type="RefSeq" id="WP_006616987.1">
    <property type="nucleotide sequence ID" value="NZ_BIMW01000004.1"/>
</dbReference>
<evidence type="ECO:0000313" key="2">
    <source>
        <dbReference type="Proteomes" id="UP000326169"/>
    </source>
</evidence>
<accession>A0A5M3T0B9</accession>
<evidence type="ECO:0008006" key="3">
    <source>
        <dbReference type="Google" id="ProtNLM"/>
    </source>
</evidence>
<sequence length="201" mass="22307">MAEYLDILDQTARSLKSRGDRVSPDQVVNALLEAEKAGRQNRKPHPFESLYGCWQLYFITGTKKTRAKAGVIMGAGRYLPGLVGVLLNYSPVSGVESGDRQPFEAGRIENQIQVGLMTLTVSGPAKFLEKNDILAFDFTRLAVEAVGIKLYDNYIRGGKTSEENFDQRLVKDQAFFAYFLIRENLIAARGRGGGLALWVKV</sequence>